<protein>
    <submittedName>
        <fullName evidence="1">Uncharacterized protein</fullName>
    </submittedName>
</protein>
<sequence>MFGGPDQHTTLCVLLRRCPRRCPGAYLVSTRADLHAHIIAVSAANELAQLKQPPASDRTAMPHTGDCACYSSLQDQLFVASIAAACGLPA</sequence>
<dbReference type="Proteomes" id="UP000485058">
    <property type="component" value="Unassembled WGS sequence"/>
</dbReference>
<reference evidence="1 2" key="1">
    <citation type="submission" date="2020-02" db="EMBL/GenBank/DDBJ databases">
        <title>Draft genome sequence of Haematococcus lacustris strain NIES-144.</title>
        <authorList>
            <person name="Morimoto D."/>
            <person name="Nakagawa S."/>
            <person name="Yoshida T."/>
            <person name="Sawayama S."/>
        </authorList>
    </citation>
    <scope>NUCLEOTIDE SEQUENCE [LARGE SCALE GENOMIC DNA]</scope>
    <source>
        <strain evidence="1 2">NIES-144</strain>
    </source>
</reference>
<feature type="non-terminal residue" evidence="1">
    <location>
        <position position="90"/>
    </location>
</feature>
<accession>A0A6A0A6M8</accession>
<name>A0A6A0A6M8_HAELA</name>
<dbReference type="AlphaFoldDB" id="A0A6A0A6M8"/>
<keyword evidence="2" id="KW-1185">Reference proteome</keyword>
<feature type="non-terminal residue" evidence="1">
    <location>
        <position position="1"/>
    </location>
</feature>
<dbReference type="EMBL" id="BLLF01003717">
    <property type="protein sequence ID" value="GFH28037.1"/>
    <property type="molecule type" value="Genomic_DNA"/>
</dbReference>
<evidence type="ECO:0000313" key="2">
    <source>
        <dbReference type="Proteomes" id="UP000485058"/>
    </source>
</evidence>
<organism evidence="1 2">
    <name type="scientific">Haematococcus lacustris</name>
    <name type="common">Green alga</name>
    <name type="synonym">Haematococcus pluvialis</name>
    <dbReference type="NCBI Taxonomy" id="44745"/>
    <lineage>
        <taxon>Eukaryota</taxon>
        <taxon>Viridiplantae</taxon>
        <taxon>Chlorophyta</taxon>
        <taxon>core chlorophytes</taxon>
        <taxon>Chlorophyceae</taxon>
        <taxon>CS clade</taxon>
        <taxon>Chlamydomonadales</taxon>
        <taxon>Haematococcaceae</taxon>
        <taxon>Haematococcus</taxon>
    </lineage>
</organism>
<gene>
    <name evidence="1" type="ORF">HaLaN_26452</name>
</gene>
<proteinExistence type="predicted"/>
<evidence type="ECO:0000313" key="1">
    <source>
        <dbReference type="EMBL" id="GFH28037.1"/>
    </source>
</evidence>
<comment type="caution">
    <text evidence="1">The sequence shown here is derived from an EMBL/GenBank/DDBJ whole genome shotgun (WGS) entry which is preliminary data.</text>
</comment>